<accession>A0A7U2HZL0</accession>
<evidence type="ECO:0000313" key="1">
    <source>
        <dbReference type="EMBL" id="QRC93897.1"/>
    </source>
</evidence>
<organism evidence="1 2">
    <name type="scientific">Phaeosphaeria nodorum (strain SN15 / ATCC MYA-4574 / FGSC 10173)</name>
    <name type="common">Glume blotch fungus</name>
    <name type="synonym">Parastagonospora nodorum</name>
    <dbReference type="NCBI Taxonomy" id="321614"/>
    <lineage>
        <taxon>Eukaryota</taxon>
        <taxon>Fungi</taxon>
        <taxon>Dikarya</taxon>
        <taxon>Ascomycota</taxon>
        <taxon>Pezizomycotina</taxon>
        <taxon>Dothideomycetes</taxon>
        <taxon>Pleosporomycetidae</taxon>
        <taxon>Pleosporales</taxon>
        <taxon>Pleosporineae</taxon>
        <taxon>Phaeosphaeriaceae</taxon>
        <taxon>Parastagonospora</taxon>
    </lineage>
</organism>
<gene>
    <name evidence="1" type="ORF">JI435_404730</name>
</gene>
<dbReference type="VEuPathDB" id="FungiDB:JI435_404730"/>
<name>A0A7U2HZL0_PHANO</name>
<reference evidence="2" key="1">
    <citation type="journal article" date="2021" name="BMC Genomics">
        <title>Chromosome-level genome assembly and manually-curated proteome of model necrotroph Parastagonospora nodorum Sn15 reveals a genome-wide trove of candidate effector homologs, and redundancy of virulence-related functions within an accessory chromosome.</title>
        <authorList>
            <person name="Bertazzoni S."/>
            <person name="Jones D.A.B."/>
            <person name="Phan H.T."/>
            <person name="Tan K.-C."/>
            <person name="Hane J.K."/>
        </authorList>
    </citation>
    <scope>NUCLEOTIDE SEQUENCE [LARGE SCALE GENOMIC DNA]</scope>
    <source>
        <strain evidence="2">SN15 / ATCC MYA-4574 / FGSC 10173)</strain>
    </source>
</reference>
<dbReference type="EMBL" id="CP069026">
    <property type="protein sequence ID" value="QRC93897.1"/>
    <property type="molecule type" value="Genomic_DNA"/>
</dbReference>
<dbReference type="Proteomes" id="UP000663193">
    <property type="component" value="Chromosome 4"/>
</dbReference>
<evidence type="ECO:0000313" key="2">
    <source>
        <dbReference type="Proteomes" id="UP000663193"/>
    </source>
</evidence>
<sequence length="65" mass="7137">MAPARKGFTKASSSSYPFHLPIGDSKNKGNQSLFYTQPPCSDIDTKQINTENTLVWVLSKMNGGM</sequence>
<keyword evidence="2" id="KW-1185">Reference proteome</keyword>
<protein>
    <submittedName>
        <fullName evidence="1">Uncharacterized protein</fullName>
    </submittedName>
</protein>
<proteinExistence type="predicted"/>
<dbReference type="AlphaFoldDB" id="A0A7U2HZL0"/>